<dbReference type="SUPFAM" id="SSF52833">
    <property type="entry name" value="Thioredoxin-like"/>
    <property type="match status" value="1"/>
</dbReference>
<dbReference type="Gene3D" id="3.40.30.10">
    <property type="entry name" value="Glutaredoxin"/>
    <property type="match status" value="1"/>
</dbReference>
<sequence>MPRLTVDDLKKIKEDYKASLTLREGGYRAKVTIHMGTCGIAAGARKVMEALLDEMTKNNVKDVIVTTSGCAGLCSKEPMATVEVINEAPVKYVYLNEDKIKRIFKEHVIGGKPVEDLALVVGSETAY</sequence>
<reference evidence="1" key="1">
    <citation type="submission" date="2019-10" db="EMBL/GenBank/DDBJ databases">
        <title>Metagenomic sequencing of thiosulfate-disproportionating enrichment culture.</title>
        <authorList>
            <person name="Umezawa K."/>
            <person name="Kojima H."/>
            <person name="Fukui M."/>
        </authorList>
    </citation>
    <scope>NUCLEOTIDE SEQUENCE</scope>
    <source>
        <strain evidence="1">45J</strain>
    </source>
</reference>
<gene>
    <name evidence="1" type="ORF">A45J_1330</name>
</gene>
<accession>A0A5J4KWH6</accession>
<dbReference type="InterPro" id="IPR036249">
    <property type="entry name" value="Thioredoxin-like_sf"/>
</dbReference>
<dbReference type="CDD" id="cd02980">
    <property type="entry name" value="TRX_Fd_family"/>
    <property type="match status" value="1"/>
</dbReference>
<evidence type="ECO:0000313" key="1">
    <source>
        <dbReference type="EMBL" id="GER93584.1"/>
    </source>
</evidence>
<proteinExistence type="predicted"/>
<dbReference type="AlphaFoldDB" id="A0A5J4KWH6"/>
<comment type="caution">
    <text evidence="1">The sequence shown here is derived from an EMBL/GenBank/DDBJ whole genome shotgun (WGS) entry which is preliminary data.</text>
</comment>
<protein>
    <submittedName>
        <fullName evidence="1">NADP oxidoreductase</fullName>
    </submittedName>
</protein>
<dbReference type="EMBL" id="BLAB01000001">
    <property type="protein sequence ID" value="GER93584.1"/>
    <property type="molecule type" value="Genomic_DNA"/>
</dbReference>
<name>A0A5J4KWH6_9ZZZZ</name>
<organism evidence="1">
    <name type="scientific">hot springs metagenome</name>
    <dbReference type="NCBI Taxonomy" id="433727"/>
    <lineage>
        <taxon>unclassified sequences</taxon>
        <taxon>metagenomes</taxon>
        <taxon>ecological metagenomes</taxon>
    </lineage>
</organism>